<dbReference type="RefSeq" id="WP_301418762.1">
    <property type="nucleotide sequence ID" value="NZ_CP098023.1"/>
</dbReference>
<dbReference type="Proteomes" id="UP001321520">
    <property type="component" value="Chromosome"/>
</dbReference>
<sequence>MHKVWISLLGVILCTHVHAADHLVLVTIDGLRWQEVFSGYDPELIQHDKYTENRAQLIEQFGGKSAQEKRQKLLPFIWSTVEQHGVLAGNRNRGSRASVTNNWWFSYPGYNEILTGRADPNIQSNEAIPNVNITFLEWLHKKPGFKRNIAAFGSWGVFSAIINRERSGIFVNAGLEPAIWPQLSMRARFLNELQGQLPIFWKDVRPDAFTYGLAKEYLIQKKPKVLYIALGETDDFAHDEQYHQYLQSAHRSDAILADLWNTLQTIEGYRDNTNLLVTVDHGRGNTAETWPHHASGPALTQFLGKKDHPHKGGIPGSNEIWMAALGPDIKHIGEVSGGATLYQDQVAATALRLLGFTPGDFDKRAGPVIARILRKTDTQ</sequence>
<evidence type="ECO:0000256" key="1">
    <source>
        <dbReference type="SAM" id="SignalP"/>
    </source>
</evidence>
<feature type="signal peptide" evidence="1">
    <location>
        <begin position="1"/>
        <end position="19"/>
    </location>
</feature>
<dbReference type="Pfam" id="PF01663">
    <property type="entry name" value="Phosphodiest"/>
    <property type="match status" value="1"/>
</dbReference>
<gene>
    <name evidence="2" type="ORF">M8T91_08610</name>
</gene>
<reference evidence="2 3" key="1">
    <citation type="submission" date="2022-05" db="EMBL/GenBank/DDBJ databases">
        <title>Microbulbifer sp. nov., isolated from sponge.</title>
        <authorList>
            <person name="Gao L."/>
        </authorList>
    </citation>
    <scope>NUCLEOTIDE SEQUENCE [LARGE SCALE GENOMIC DNA]</scope>
    <source>
        <strain evidence="2 3">MI-G</strain>
    </source>
</reference>
<dbReference type="SUPFAM" id="SSF53649">
    <property type="entry name" value="Alkaline phosphatase-like"/>
    <property type="match status" value="1"/>
</dbReference>
<dbReference type="EMBL" id="CP098023">
    <property type="protein sequence ID" value="WKD51462.1"/>
    <property type="molecule type" value="Genomic_DNA"/>
</dbReference>
<evidence type="ECO:0000313" key="3">
    <source>
        <dbReference type="Proteomes" id="UP001321520"/>
    </source>
</evidence>
<keyword evidence="1" id="KW-0732">Signal</keyword>
<dbReference type="InterPro" id="IPR017850">
    <property type="entry name" value="Alkaline_phosphatase_core_sf"/>
</dbReference>
<name>A0ABY9EFL5_9GAMM</name>
<organism evidence="2 3">
    <name type="scientific">Microbulbifer spongiae</name>
    <dbReference type="NCBI Taxonomy" id="2944933"/>
    <lineage>
        <taxon>Bacteria</taxon>
        <taxon>Pseudomonadati</taxon>
        <taxon>Pseudomonadota</taxon>
        <taxon>Gammaproteobacteria</taxon>
        <taxon>Cellvibrionales</taxon>
        <taxon>Microbulbiferaceae</taxon>
        <taxon>Microbulbifer</taxon>
    </lineage>
</organism>
<protein>
    <submittedName>
        <fullName evidence="2">Alkaline phosphatase family protein</fullName>
    </submittedName>
</protein>
<accession>A0ABY9EFL5</accession>
<feature type="chain" id="PRO_5046566413" evidence="1">
    <location>
        <begin position="20"/>
        <end position="379"/>
    </location>
</feature>
<evidence type="ECO:0000313" key="2">
    <source>
        <dbReference type="EMBL" id="WKD51462.1"/>
    </source>
</evidence>
<dbReference type="Gene3D" id="3.40.720.10">
    <property type="entry name" value="Alkaline Phosphatase, subunit A"/>
    <property type="match status" value="1"/>
</dbReference>
<proteinExistence type="predicted"/>
<dbReference type="InterPro" id="IPR002591">
    <property type="entry name" value="Phosphodiest/P_Trfase"/>
</dbReference>
<keyword evidence="3" id="KW-1185">Reference proteome</keyword>